<keyword evidence="6" id="KW-1133">Transmembrane helix</keyword>
<feature type="transmembrane region" description="Helical" evidence="6">
    <location>
        <begin position="12"/>
        <end position="34"/>
    </location>
</feature>
<dbReference type="InterPro" id="IPR012336">
    <property type="entry name" value="Thioredoxin-like_fold"/>
</dbReference>
<dbReference type="Gene3D" id="3.40.30.10">
    <property type="entry name" value="Glutaredoxin"/>
    <property type="match status" value="1"/>
</dbReference>
<evidence type="ECO:0000256" key="2">
    <source>
        <dbReference type="ARBA" id="ARBA00022729"/>
    </source>
</evidence>
<comment type="similarity">
    <text evidence="1">Belongs to the thioredoxin family. DsbA subfamily.</text>
</comment>
<dbReference type="AlphaFoldDB" id="A0A6J6AS75"/>
<keyword evidence="2" id="KW-0732">Signal</keyword>
<reference evidence="8" key="1">
    <citation type="submission" date="2020-05" db="EMBL/GenBank/DDBJ databases">
        <authorList>
            <person name="Chiriac C."/>
            <person name="Salcher M."/>
            <person name="Ghai R."/>
            <person name="Kavagutti S V."/>
        </authorList>
    </citation>
    <scope>NUCLEOTIDE SEQUENCE</scope>
</reference>
<keyword evidence="6" id="KW-0472">Membrane</keyword>
<feature type="domain" description="Thioredoxin-like fold" evidence="7">
    <location>
        <begin position="67"/>
        <end position="210"/>
    </location>
</feature>
<gene>
    <name evidence="8" type="ORF">UFOPK1399_00007</name>
</gene>
<keyword evidence="4" id="KW-1015">Disulfide bond</keyword>
<name>A0A6J6AS75_9ZZZZ</name>
<keyword evidence="3" id="KW-0560">Oxidoreductase</keyword>
<dbReference type="CDD" id="cd02972">
    <property type="entry name" value="DsbA_family"/>
    <property type="match status" value="1"/>
</dbReference>
<accession>A0A6J6AS75</accession>
<evidence type="ECO:0000259" key="7">
    <source>
        <dbReference type="Pfam" id="PF13462"/>
    </source>
</evidence>
<evidence type="ECO:0000256" key="5">
    <source>
        <dbReference type="ARBA" id="ARBA00023284"/>
    </source>
</evidence>
<dbReference type="SUPFAM" id="SSF52833">
    <property type="entry name" value="Thioredoxin-like"/>
    <property type="match status" value="1"/>
</dbReference>
<keyword evidence="5" id="KW-0676">Redox-active center</keyword>
<evidence type="ECO:0000256" key="1">
    <source>
        <dbReference type="ARBA" id="ARBA00005791"/>
    </source>
</evidence>
<evidence type="ECO:0000256" key="6">
    <source>
        <dbReference type="SAM" id="Phobius"/>
    </source>
</evidence>
<dbReference type="Pfam" id="PF13462">
    <property type="entry name" value="Thioredoxin_4"/>
    <property type="match status" value="1"/>
</dbReference>
<dbReference type="PANTHER" id="PTHR13887">
    <property type="entry name" value="GLUTATHIONE S-TRANSFERASE KAPPA"/>
    <property type="match status" value="1"/>
</dbReference>
<evidence type="ECO:0000256" key="3">
    <source>
        <dbReference type="ARBA" id="ARBA00023002"/>
    </source>
</evidence>
<dbReference type="GO" id="GO:0016491">
    <property type="term" value="F:oxidoreductase activity"/>
    <property type="evidence" value="ECO:0007669"/>
    <property type="project" value="UniProtKB-KW"/>
</dbReference>
<proteinExistence type="inferred from homology"/>
<dbReference type="PANTHER" id="PTHR13887:SF14">
    <property type="entry name" value="DISULFIDE BOND FORMATION PROTEIN D"/>
    <property type="match status" value="1"/>
</dbReference>
<protein>
    <submittedName>
        <fullName evidence="8">Unannotated protein</fullName>
    </submittedName>
</protein>
<dbReference type="InterPro" id="IPR036249">
    <property type="entry name" value="Thioredoxin-like_sf"/>
</dbReference>
<evidence type="ECO:0000313" key="8">
    <source>
        <dbReference type="EMBL" id="CAB4529354.1"/>
    </source>
</evidence>
<dbReference type="EMBL" id="CAEZSD010000001">
    <property type="protein sequence ID" value="CAB4529354.1"/>
    <property type="molecule type" value="Genomic_DNA"/>
</dbReference>
<sequence length="224" mass="23932">MNSKPQPGKDNFTRNLVIVVVVGVILLMLVPTLLSKKTNKDAVIPSVASSAHGYGITYNADLTGVPVIDIYEDFQCPVCAQFEAAQGDYIESLIADKKATVVYHTLSFLGPESIAAANAGACAADEGKFLDFHKMLYVTQPKENSGAWSNAALAASGQSVGITSQKFTTCVTKGKFADWVGNVAAEGAKKNVNSTPTVFINGKELNRGNDYYDRNLFKAAIERG</sequence>
<organism evidence="8">
    <name type="scientific">freshwater metagenome</name>
    <dbReference type="NCBI Taxonomy" id="449393"/>
    <lineage>
        <taxon>unclassified sequences</taxon>
        <taxon>metagenomes</taxon>
        <taxon>ecological metagenomes</taxon>
    </lineage>
</organism>
<evidence type="ECO:0000256" key="4">
    <source>
        <dbReference type="ARBA" id="ARBA00023157"/>
    </source>
</evidence>
<keyword evidence="6" id="KW-0812">Transmembrane</keyword>